<evidence type="ECO:0000313" key="3">
    <source>
        <dbReference type="Proteomes" id="UP000070373"/>
    </source>
</evidence>
<keyword evidence="3" id="KW-1185">Reference proteome</keyword>
<dbReference type="Gene3D" id="3.40.50.300">
    <property type="entry name" value="P-loop containing nucleotide triphosphate hydrolases"/>
    <property type="match status" value="1"/>
</dbReference>
<gene>
    <name evidence="2" type="ORF">AKJ64_03445</name>
</gene>
<dbReference type="EMBL" id="LHXN01000060">
    <property type="protein sequence ID" value="KXA92322.1"/>
    <property type="molecule type" value="Genomic_DNA"/>
</dbReference>
<dbReference type="InterPro" id="IPR049945">
    <property type="entry name" value="AAA_22"/>
</dbReference>
<name>A0A133UDN1_9EURY</name>
<sequence length="287" mass="32192">MFHTLFGFGSGSQVGQEESRFNTEHLGSEGLLDYELFVDRDENLKKSVEVLRSDRRPLVIEGEEGVGKTCLLTAIKRSFMNLSMREGEILRVSEIDSEMMNPEDLVREVGREWGLSVERQDFDPVNLASEMCEKLESSESYLLLVEIPKEFSEVSEENRDKLLDIFSSLTEAEDESGEPKISLVLAGSPSILTLLGSDERVVEGLDAEKICLQGLNRGDFDNYLDKYLAYSELNPDFVVESGREEIFERSGGVPSRVNSVIEQLIQSISGQGPIPRINRDRVEEALG</sequence>
<evidence type="ECO:0000313" key="2">
    <source>
        <dbReference type="EMBL" id="KXA92322.1"/>
    </source>
</evidence>
<dbReference type="GO" id="GO:0016887">
    <property type="term" value="F:ATP hydrolysis activity"/>
    <property type="evidence" value="ECO:0007669"/>
    <property type="project" value="InterPro"/>
</dbReference>
<organism evidence="2 3">
    <name type="scientific">candidate division MSBL1 archaeon SCGC-AAA259E17</name>
    <dbReference type="NCBI Taxonomy" id="1698263"/>
    <lineage>
        <taxon>Archaea</taxon>
        <taxon>Methanobacteriati</taxon>
        <taxon>Methanobacteriota</taxon>
        <taxon>candidate division MSBL1</taxon>
    </lineage>
</organism>
<feature type="domain" description="ORC1/DEAH AAA+ ATPase" evidence="1">
    <location>
        <begin position="53"/>
        <end position="195"/>
    </location>
</feature>
<accession>A0A133UDN1</accession>
<dbReference type="Proteomes" id="UP000070373">
    <property type="component" value="Unassembled WGS sequence"/>
</dbReference>
<reference evidence="2 3" key="1">
    <citation type="journal article" date="2016" name="Sci. Rep.">
        <title>Metabolic traits of an uncultured archaeal lineage -MSBL1- from brine pools of the Red Sea.</title>
        <authorList>
            <person name="Mwirichia R."/>
            <person name="Alam I."/>
            <person name="Rashid M."/>
            <person name="Vinu M."/>
            <person name="Ba-Alawi W."/>
            <person name="Anthony Kamau A."/>
            <person name="Kamanda Ngugi D."/>
            <person name="Goker M."/>
            <person name="Klenk H.P."/>
            <person name="Bajic V."/>
            <person name="Stingl U."/>
        </authorList>
    </citation>
    <scope>NUCLEOTIDE SEQUENCE [LARGE SCALE GENOMIC DNA]</scope>
    <source>
        <strain evidence="2">SCGC-AAA259E17</strain>
    </source>
</reference>
<dbReference type="AlphaFoldDB" id="A0A133UDN1"/>
<dbReference type="InterPro" id="IPR027417">
    <property type="entry name" value="P-loop_NTPase"/>
</dbReference>
<dbReference type="Pfam" id="PF13401">
    <property type="entry name" value="AAA_22"/>
    <property type="match status" value="1"/>
</dbReference>
<evidence type="ECO:0000259" key="1">
    <source>
        <dbReference type="Pfam" id="PF13401"/>
    </source>
</evidence>
<comment type="caution">
    <text evidence="2">The sequence shown here is derived from an EMBL/GenBank/DDBJ whole genome shotgun (WGS) entry which is preliminary data.</text>
</comment>
<dbReference type="SUPFAM" id="SSF52540">
    <property type="entry name" value="P-loop containing nucleoside triphosphate hydrolases"/>
    <property type="match status" value="1"/>
</dbReference>
<protein>
    <recommendedName>
        <fullName evidence="1">ORC1/DEAH AAA+ ATPase domain-containing protein</fullName>
    </recommendedName>
</protein>
<proteinExistence type="predicted"/>